<proteinExistence type="predicted"/>
<dbReference type="InterPro" id="IPR007296">
    <property type="entry name" value="DUF403"/>
</dbReference>
<dbReference type="PANTHER" id="PTHR34595">
    <property type="entry name" value="BLR5612 PROTEIN"/>
    <property type="match status" value="1"/>
</dbReference>
<sequence>MLSRSADSMYWIGRYMERAENTIRLLRVRLNFMVGQAAQHGNDRGWQQFFAALRQPPPAMKNGVVDSEAALQMAHNLTFDADNQTSISGCINLARSNARTVRSQLSSQLWEHMNRLYLRLHAWQGHQNWHDERDNFFRELESSVSLFQGLALSSLLHDEGWLFIQIGGHLERVFSVCSLLQAHFIHFGTDGGERLETVDPLNGIGVLRALNSFESYCRVYDPRPETRQVTSFLLLNPYLPNSVRFNVDQMATLLRQLAGATETRRAGDLHRISGKLQANLQYSQIEDVAEIGANSFISGVMDSCNQIHDALYDAYFNYTIEEEFS</sequence>
<accession>A0A6B0YN48</accession>
<reference evidence="2" key="1">
    <citation type="submission" date="2019-09" db="EMBL/GenBank/DDBJ databases">
        <title>Characterisation of the sponge microbiome using genome-centric metagenomics.</title>
        <authorList>
            <person name="Engelberts J.P."/>
            <person name="Robbins S.J."/>
            <person name="De Goeij J.M."/>
            <person name="Aranda M."/>
            <person name="Bell S.C."/>
            <person name="Webster N.S."/>
        </authorList>
    </citation>
    <scope>NUCLEOTIDE SEQUENCE</scope>
    <source>
        <strain evidence="2">SB0664_bin_27</strain>
    </source>
</reference>
<feature type="domain" description="DUF403" evidence="1">
    <location>
        <begin position="1"/>
        <end position="316"/>
    </location>
</feature>
<dbReference type="PANTHER" id="PTHR34595:SF7">
    <property type="entry name" value="SLL1039 PROTEIN"/>
    <property type="match status" value="1"/>
</dbReference>
<dbReference type="Pfam" id="PF04168">
    <property type="entry name" value="Alpha-E"/>
    <property type="match status" value="1"/>
</dbReference>
<evidence type="ECO:0000259" key="1">
    <source>
        <dbReference type="Pfam" id="PF04168"/>
    </source>
</evidence>
<gene>
    <name evidence="2" type="ORF">F4Y42_00790</name>
</gene>
<comment type="caution">
    <text evidence="2">The sequence shown here is derived from an EMBL/GenBank/DDBJ whole genome shotgun (WGS) entry which is preliminary data.</text>
</comment>
<dbReference type="AlphaFoldDB" id="A0A6B0YN48"/>
<name>A0A6B0YN48_9CHLR</name>
<evidence type="ECO:0000313" key="2">
    <source>
        <dbReference type="EMBL" id="MXY91967.1"/>
    </source>
</evidence>
<dbReference type="EMBL" id="VXRG01000007">
    <property type="protein sequence ID" value="MXY91967.1"/>
    <property type="molecule type" value="Genomic_DNA"/>
</dbReference>
<dbReference type="InterPro" id="IPR051680">
    <property type="entry name" value="ATP-dep_Glu-Cys_Ligase-2"/>
</dbReference>
<protein>
    <submittedName>
        <fullName evidence="2">Alpha-E domain-containing protein</fullName>
    </submittedName>
</protein>
<organism evidence="2">
    <name type="scientific">Caldilineaceae bacterium SB0664_bin_27</name>
    <dbReference type="NCBI Taxonomy" id="2605260"/>
    <lineage>
        <taxon>Bacteria</taxon>
        <taxon>Bacillati</taxon>
        <taxon>Chloroflexota</taxon>
        <taxon>Caldilineae</taxon>
        <taxon>Caldilineales</taxon>
        <taxon>Caldilineaceae</taxon>
    </lineage>
</organism>